<dbReference type="SUPFAM" id="SSF51445">
    <property type="entry name" value="(Trans)glycosidases"/>
    <property type="match status" value="1"/>
</dbReference>
<keyword evidence="1" id="KW-0732">Signal</keyword>
<name>A0ABY8VQ10_9MYCO</name>
<feature type="signal peptide" evidence="1">
    <location>
        <begin position="1"/>
        <end position="20"/>
    </location>
</feature>
<dbReference type="InterPro" id="IPR017853">
    <property type="entry name" value="GH"/>
</dbReference>
<organism evidence="2 3">
    <name type="scientific">Candidatus Mycobacterium wuenschmannii</name>
    <dbReference type="NCBI Taxonomy" id="3027808"/>
    <lineage>
        <taxon>Bacteria</taxon>
        <taxon>Bacillati</taxon>
        <taxon>Actinomycetota</taxon>
        <taxon>Actinomycetes</taxon>
        <taxon>Mycobacteriales</taxon>
        <taxon>Mycobacteriaceae</taxon>
        <taxon>Mycobacterium</taxon>
    </lineage>
</organism>
<dbReference type="Gene3D" id="3.20.20.80">
    <property type="entry name" value="Glycosidases"/>
    <property type="match status" value="1"/>
</dbReference>
<keyword evidence="3" id="KW-1185">Reference proteome</keyword>
<dbReference type="RefSeq" id="WP_285184742.1">
    <property type="nucleotide sequence ID" value="NZ_CP126981.1"/>
</dbReference>
<gene>
    <name evidence="2" type="ORF">PT015_12195</name>
</gene>
<dbReference type="Proteomes" id="UP001236585">
    <property type="component" value="Chromosome"/>
</dbReference>
<reference evidence="2 3" key="1">
    <citation type="journal article" date="2023" name="Microbiol. Resour. Announc.">
        <title>Complete Genome Sequence of Mycobacterium wuenschmanii, a novel Nontuberculous Mycobacterium Isolated from a captive population of Amazon Milk Frogs.</title>
        <authorList>
            <person name="Hicks J."/>
            <person name="Zeineldin M."/>
            <person name="Ward H."/>
            <person name="Wuenschmann A."/>
            <person name="Camp P."/>
            <person name="Farrell D."/>
            <person name="Lehman K."/>
            <person name="Thacker T."/>
            <person name="Cuthbert E."/>
        </authorList>
    </citation>
    <scope>NUCLEOTIDE SEQUENCE [LARGE SCALE GENOMIC DNA]</scope>
    <source>
        <strain evidence="2 3">Wuenschmanii</strain>
    </source>
</reference>
<proteinExistence type="predicted"/>
<sequence>MRRSPRNLLLVLACALLAVGGCDTHDVAQRESLIAIASPSIAIDTQEVVNPLRGQYEDLQQTLFPQGNPADKRYPAWPATHDASLRLSWRQLQPIDPATLPADAADEQKYDFHVIDEALTDAASHGARLMLQVYSYNSCCNAQYPDNTNIEIPDWIRAFPGSSTSYPGPATGSPRITQVVPNWNDPHYLDGFEKLIEALGRRYDTDERLSVFEFSGYGDFSENHISYVRDTLKAPGPSQEDSMKELGYYAVFRDQTITLDSIRRLVAAHARSFPHTQMDVTSNNPEIMRELFEDPNITKRLDSPVGIRTNALGMYSPMPAWATNPYSQYVLQKNPFIDVVRKRFATAPVITEWADLTDGRAKDLPSYYQQSLRDIVKYHVAMTSSVNFPDSRSDKAMDPSLYLQWAQANVIAGYRYSVSARAGSESVRDRVATIAATWTNYGAAAAIEKWTPGYRVVDFSGAVVRTIPSHVALKDLVHSDDTDSSQPVPESTSETVRVELAGLPPGHYTVQAAAEWRHHKPGATHVVNYPPMRLARDGRDGSGWYPIATLDIPRSDLKAGSAQ</sequence>
<protein>
    <recommendedName>
        <fullName evidence="4">Secreted protein</fullName>
    </recommendedName>
</protein>
<dbReference type="EMBL" id="CP126981">
    <property type="protein sequence ID" value="WIM85723.1"/>
    <property type="molecule type" value="Genomic_DNA"/>
</dbReference>
<feature type="chain" id="PRO_5045623314" description="Secreted protein" evidence="1">
    <location>
        <begin position="21"/>
        <end position="563"/>
    </location>
</feature>
<dbReference type="PROSITE" id="PS51257">
    <property type="entry name" value="PROKAR_LIPOPROTEIN"/>
    <property type="match status" value="1"/>
</dbReference>
<accession>A0ABY8VQ10</accession>
<evidence type="ECO:0008006" key="4">
    <source>
        <dbReference type="Google" id="ProtNLM"/>
    </source>
</evidence>
<evidence type="ECO:0000256" key="1">
    <source>
        <dbReference type="SAM" id="SignalP"/>
    </source>
</evidence>
<evidence type="ECO:0000313" key="2">
    <source>
        <dbReference type="EMBL" id="WIM85723.1"/>
    </source>
</evidence>
<evidence type="ECO:0000313" key="3">
    <source>
        <dbReference type="Proteomes" id="UP001236585"/>
    </source>
</evidence>